<evidence type="ECO:0000313" key="1">
    <source>
        <dbReference type="EMBL" id="MCI29923.1"/>
    </source>
</evidence>
<dbReference type="InterPro" id="IPR012340">
    <property type="entry name" value="NA-bd_OB-fold"/>
</dbReference>
<dbReference type="Gene3D" id="2.40.50.140">
    <property type="entry name" value="Nucleic acid-binding proteins"/>
    <property type="match status" value="1"/>
</dbReference>
<keyword evidence="2" id="KW-1185">Reference proteome</keyword>
<dbReference type="EMBL" id="LXQA010175825">
    <property type="protein sequence ID" value="MCI29923.1"/>
    <property type="molecule type" value="Genomic_DNA"/>
</dbReference>
<comment type="caution">
    <text evidence="1">The sequence shown here is derived from an EMBL/GenBank/DDBJ whole genome shotgun (WGS) entry which is preliminary data.</text>
</comment>
<dbReference type="Proteomes" id="UP000265520">
    <property type="component" value="Unassembled WGS sequence"/>
</dbReference>
<organism evidence="1 2">
    <name type="scientific">Trifolium medium</name>
    <dbReference type="NCBI Taxonomy" id="97028"/>
    <lineage>
        <taxon>Eukaryota</taxon>
        <taxon>Viridiplantae</taxon>
        <taxon>Streptophyta</taxon>
        <taxon>Embryophyta</taxon>
        <taxon>Tracheophyta</taxon>
        <taxon>Spermatophyta</taxon>
        <taxon>Magnoliopsida</taxon>
        <taxon>eudicotyledons</taxon>
        <taxon>Gunneridae</taxon>
        <taxon>Pentapetalae</taxon>
        <taxon>rosids</taxon>
        <taxon>fabids</taxon>
        <taxon>Fabales</taxon>
        <taxon>Fabaceae</taxon>
        <taxon>Papilionoideae</taxon>
        <taxon>50 kb inversion clade</taxon>
        <taxon>NPAAA clade</taxon>
        <taxon>Hologalegina</taxon>
        <taxon>IRL clade</taxon>
        <taxon>Trifolieae</taxon>
        <taxon>Trifolium</taxon>
    </lineage>
</organism>
<evidence type="ECO:0000313" key="2">
    <source>
        <dbReference type="Proteomes" id="UP000265520"/>
    </source>
</evidence>
<reference evidence="1 2" key="1">
    <citation type="journal article" date="2018" name="Front. Plant Sci.">
        <title>Red Clover (Trifolium pratense) and Zigzag Clover (T. medium) - A Picture of Genomic Similarities and Differences.</title>
        <authorList>
            <person name="Dluhosova J."/>
            <person name="Istvanek J."/>
            <person name="Nedelnik J."/>
            <person name="Repkova J."/>
        </authorList>
    </citation>
    <scope>NUCLEOTIDE SEQUENCE [LARGE SCALE GENOMIC DNA]</scope>
    <source>
        <strain evidence="2">cv. 10/8</strain>
        <tissue evidence="1">Leaf</tissue>
    </source>
</reference>
<proteinExistence type="predicted"/>
<name>A0A392R004_9FABA</name>
<sequence>MHPSKNIGELFDLVEDRIFAIYGTVDSIVCGQEWWYSACKCHRSVLPDSGAYYCNMNLLKLSLLDYLSSLREDNFH</sequence>
<protein>
    <submittedName>
        <fullName evidence="1">Replication factor A protein</fullName>
    </submittedName>
</protein>
<dbReference type="AlphaFoldDB" id="A0A392R004"/>
<accession>A0A392R004</accession>